<organism evidence="2 3">
    <name type="scientific">Polarella glacialis</name>
    <name type="common">Dinoflagellate</name>
    <dbReference type="NCBI Taxonomy" id="89957"/>
    <lineage>
        <taxon>Eukaryota</taxon>
        <taxon>Sar</taxon>
        <taxon>Alveolata</taxon>
        <taxon>Dinophyceae</taxon>
        <taxon>Suessiales</taxon>
        <taxon>Suessiaceae</taxon>
        <taxon>Polarella</taxon>
    </lineage>
</organism>
<dbReference type="Proteomes" id="UP000626109">
    <property type="component" value="Unassembled WGS sequence"/>
</dbReference>
<feature type="chain" id="PRO_5032806338" description="SET domain-containing protein" evidence="1">
    <location>
        <begin position="33"/>
        <end position="628"/>
    </location>
</feature>
<keyword evidence="1" id="KW-0732">Signal</keyword>
<reference evidence="2" key="1">
    <citation type="submission" date="2021-02" db="EMBL/GenBank/DDBJ databases">
        <authorList>
            <person name="Dougan E. K."/>
            <person name="Rhodes N."/>
            <person name="Thang M."/>
            <person name="Chan C."/>
        </authorList>
    </citation>
    <scope>NUCLEOTIDE SEQUENCE</scope>
</reference>
<dbReference type="PANTHER" id="PTHR13271">
    <property type="entry name" value="UNCHARACTERIZED PUTATIVE METHYLTRANSFERASE"/>
    <property type="match status" value="1"/>
</dbReference>
<dbReference type="InterPro" id="IPR050600">
    <property type="entry name" value="SETD3_SETD6_MTase"/>
</dbReference>
<evidence type="ECO:0008006" key="4">
    <source>
        <dbReference type="Google" id="ProtNLM"/>
    </source>
</evidence>
<gene>
    <name evidence="2" type="ORF">PGLA2088_LOCUS3771</name>
</gene>
<dbReference type="SUPFAM" id="SSF82199">
    <property type="entry name" value="SET domain"/>
    <property type="match status" value="1"/>
</dbReference>
<dbReference type="EMBL" id="CAJNNW010003337">
    <property type="protein sequence ID" value="CAE8645276.1"/>
    <property type="molecule type" value="Genomic_DNA"/>
</dbReference>
<evidence type="ECO:0000256" key="1">
    <source>
        <dbReference type="SAM" id="SignalP"/>
    </source>
</evidence>
<dbReference type="InterPro" id="IPR046341">
    <property type="entry name" value="SET_dom_sf"/>
</dbReference>
<dbReference type="Gene3D" id="3.90.1410.10">
    <property type="entry name" value="set domain protein methyltransferase, domain 1"/>
    <property type="match status" value="1"/>
</dbReference>
<protein>
    <recommendedName>
        <fullName evidence="4">SET domain-containing protein</fullName>
    </recommendedName>
</protein>
<proteinExistence type="predicted"/>
<comment type="caution">
    <text evidence="2">The sequence shown here is derived from an EMBL/GenBank/DDBJ whole genome shotgun (WGS) entry which is preliminary data.</text>
</comment>
<name>A0A813I431_POLGL</name>
<sequence length="628" mass="68282">MGMVQPFHGARLSVAAALLVAVSHFGSSGVLAAAPESGCKASASSGPSSTCLESRRSTHPQRTFRELRRLLAGAGGLLRRDLLELREGAGGQLGFFARTQISAGEVLLEVPLHAALWRGSVDLGALGIHLAPGAQLSEAERLILGLAVLRRAASSSQLELGESVQAHLAYAHLLVQEPVPNSTALWGIDELRWLQGTDAGELTSHFLSRIAQVHAAAPDAAELIEVKAAFAQYYSRHVQLWLDSSGFMQEQLEGILLPGIDFCRHQEGSSKPVFLPERRVVRLSSSLPLAAGEQIFVDFGVRDQTDLMVGQGVPGGPLSGVFLPVPLGHDANGGAKSRLLEQLNWPAEVRLVGEEIRDVRSLRLAAMPPEEFSSWSVGALVSGTPLAVSRAFRTEVQANAYLLQECTRRGANARQQPSVVGSVAASRVDVARRYREHLSDAYGRCQQRAKDKLSKLRGWALKQRPWVLAYVEEALWRAESQAPSPLGTSWGREVPIPRQLVSEPPAHIDVKDLHQRIAYATIVALVNAKVADFAAFFSELLEASEVRERGFEEVGVRLQKLKRLAVAMTQLRGPSCGSSDLSSFAWINDLTGSDEVFSTARYLLPEMEDLVKEFMELEANGESTLSWR</sequence>
<feature type="signal peptide" evidence="1">
    <location>
        <begin position="1"/>
        <end position="32"/>
    </location>
</feature>
<evidence type="ECO:0000313" key="2">
    <source>
        <dbReference type="EMBL" id="CAE8645276.1"/>
    </source>
</evidence>
<accession>A0A813I431</accession>
<dbReference type="CDD" id="cd10527">
    <property type="entry name" value="SET_LSMT"/>
    <property type="match status" value="1"/>
</dbReference>
<dbReference type="GO" id="GO:0016279">
    <property type="term" value="F:protein-lysine N-methyltransferase activity"/>
    <property type="evidence" value="ECO:0007669"/>
    <property type="project" value="TreeGrafter"/>
</dbReference>
<dbReference type="AlphaFoldDB" id="A0A813I431"/>
<evidence type="ECO:0000313" key="3">
    <source>
        <dbReference type="Proteomes" id="UP000626109"/>
    </source>
</evidence>